<evidence type="ECO:0000313" key="8">
    <source>
        <dbReference type="Proteomes" id="UP000738359"/>
    </source>
</evidence>
<keyword evidence="8" id="KW-1185">Reference proteome</keyword>
<feature type="compositionally biased region" description="Low complexity" evidence="4">
    <location>
        <begin position="717"/>
        <end position="726"/>
    </location>
</feature>
<feature type="region of interest" description="Disordered" evidence="4">
    <location>
        <begin position="332"/>
        <end position="355"/>
    </location>
</feature>
<dbReference type="Pfam" id="PF00069">
    <property type="entry name" value="Pkinase"/>
    <property type="match status" value="1"/>
</dbReference>
<dbReference type="EMBL" id="JAAAHY010000248">
    <property type="protein sequence ID" value="KAF9965507.1"/>
    <property type="molecule type" value="Genomic_DNA"/>
</dbReference>
<feature type="binding site" evidence="2">
    <location>
        <position position="79"/>
    </location>
    <ligand>
        <name>ATP</name>
        <dbReference type="ChEBI" id="CHEBI:30616"/>
    </ligand>
</feature>
<keyword evidence="5" id="KW-0472">Membrane</keyword>
<evidence type="ECO:0000259" key="6">
    <source>
        <dbReference type="PROSITE" id="PS50011"/>
    </source>
</evidence>
<evidence type="ECO:0000256" key="4">
    <source>
        <dbReference type="SAM" id="MobiDB-lite"/>
    </source>
</evidence>
<keyword evidence="2" id="KW-0067">ATP-binding</keyword>
<evidence type="ECO:0000256" key="1">
    <source>
        <dbReference type="ARBA" id="ARBA00008874"/>
    </source>
</evidence>
<gene>
    <name evidence="7" type="ORF">BGZ70_004703</name>
</gene>
<feature type="region of interest" description="Disordered" evidence="4">
    <location>
        <begin position="1230"/>
        <end position="1251"/>
    </location>
</feature>
<feature type="compositionally biased region" description="Low complexity" evidence="4">
    <location>
        <begin position="637"/>
        <end position="652"/>
    </location>
</feature>
<feature type="region of interest" description="Disordered" evidence="4">
    <location>
        <begin position="389"/>
        <end position="425"/>
    </location>
</feature>
<feature type="transmembrane region" description="Helical" evidence="5">
    <location>
        <begin position="1177"/>
        <end position="1199"/>
    </location>
</feature>
<comment type="caution">
    <text evidence="7">The sequence shown here is derived from an EMBL/GenBank/DDBJ whole genome shotgun (WGS) entry which is preliminary data.</text>
</comment>
<dbReference type="Pfam" id="PF03372">
    <property type="entry name" value="Exo_endo_phos"/>
    <property type="match status" value="1"/>
</dbReference>
<dbReference type="SUPFAM" id="SSF56112">
    <property type="entry name" value="Protein kinase-like (PK-like)"/>
    <property type="match status" value="1"/>
</dbReference>
<dbReference type="PROSITE" id="PS50011">
    <property type="entry name" value="PROTEIN_KINASE_DOM"/>
    <property type="match status" value="1"/>
</dbReference>
<feature type="compositionally biased region" description="Low complexity" evidence="4">
    <location>
        <begin position="366"/>
        <end position="377"/>
    </location>
</feature>
<protein>
    <recommendedName>
        <fullName evidence="6">Protein kinase domain-containing protein</fullName>
    </recommendedName>
</protein>
<evidence type="ECO:0000256" key="2">
    <source>
        <dbReference type="PROSITE-ProRule" id="PRU10141"/>
    </source>
</evidence>
<feature type="region of interest" description="Disordered" evidence="4">
    <location>
        <begin position="459"/>
        <end position="501"/>
    </location>
</feature>
<keyword evidence="5" id="KW-1133">Transmembrane helix</keyword>
<feature type="compositionally biased region" description="Low complexity" evidence="4">
    <location>
        <begin position="476"/>
        <end position="490"/>
    </location>
</feature>
<feature type="coiled-coil region" evidence="3">
    <location>
        <begin position="736"/>
        <end position="770"/>
    </location>
</feature>
<feature type="region of interest" description="Disordered" evidence="4">
    <location>
        <begin position="700"/>
        <end position="731"/>
    </location>
</feature>
<dbReference type="Gene3D" id="1.10.510.10">
    <property type="entry name" value="Transferase(Phosphotransferase) domain 1"/>
    <property type="match status" value="1"/>
</dbReference>
<proteinExistence type="inferred from homology"/>
<dbReference type="SMART" id="SM00220">
    <property type="entry name" value="S_TKc"/>
    <property type="match status" value="1"/>
</dbReference>
<feature type="compositionally biased region" description="Polar residues" evidence="4">
    <location>
        <begin position="12"/>
        <end position="42"/>
    </location>
</feature>
<feature type="region of interest" description="Disordered" evidence="4">
    <location>
        <begin position="365"/>
        <end position="384"/>
    </location>
</feature>
<feature type="compositionally biased region" description="Low complexity" evidence="4">
    <location>
        <begin position="578"/>
        <end position="590"/>
    </location>
</feature>
<dbReference type="PROSITE" id="PS00107">
    <property type="entry name" value="PROTEIN_KINASE_ATP"/>
    <property type="match status" value="1"/>
</dbReference>
<feature type="region of interest" description="Disordered" evidence="4">
    <location>
        <begin position="554"/>
        <end position="654"/>
    </location>
</feature>
<dbReference type="InterPro" id="IPR011009">
    <property type="entry name" value="Kinase-like_dom_sf"/>
</dbReference>
<feature type="region of interest" description="Disordered" evidence="4">
    <location>
        <begin position="514"/>
        <end position="533"/>
    </location>
</feature>
<feature type="compositionally biased region" description="Polar residues" evidence="4">
    <location>
        <begin position="566"/>
        <end position="575"/>
    </location>
</feature>
<dbReference type="Gene3D" id="3.60.10.10">
    <property type="entry name" value="Endonuclease/exonuclease/phosphatase"/>
    <property type="match status" value="1"/>
</dbReference>
<dbReference type="AlphaFoldDB" id="A0A9P6J9N2"/>
<dbReference type="InterPro" id="IPR036691">
    <property type="entry name" value="Endo/exonu/phosph_ase_sf"/>
</dbReference>
<dbReference type="GO" id="GO:0043539">
    <property type="term" value="F:protein serine/threonine kinase activator activity"/>
    <property type="evidence" value="ECO:0007669"/>
    <property type="project" value="InterPro"/>
</dbReference>
<dbReference type="PANTHER" id="PTHR48014:SF21">
    <property type="entry name" value="SERINE_THREONINE-PROTEIN KINASE FRAY2"/>
    <property type="match status" value="1"/>
</dbReference>
<sequence>MERIASPGSMKRTVSSNTTSGGTPLSPVGSLTSSSLHLPDDSFSNNPEDYDIRLPIGYGSSAVVYNAYYKPLNRRVAIKVIDLDMFERNQIDELRRETQVMALCKHPNVLRVNGAFVTDSKLYIVTPFLSAGSCLDIMKTAYPDGFDEVSIATILKQALQGLDYLHKNGHIHRDVKAGNLLVDDDGSVLLADFGVSSSLMEGGERRGMRKTFVGTPCWMAPEVMEQAGYDYKADIWSFGITAIELATGHAPFAKYPPIKVLMLTLSNDPPTLDRESTRHRYSKALKEMIDCCLQKDPARRPSAEKLLGHSFFKQAKKKSYLVAGLLHNLPPLEQRPQKTIPPPSTGNGSSVGPETKPMEILAEEVPSSQISTPQTSQAIEKPFKKSRFVVEDSSSGMSSPATPHAPEPHAMLPPITSPGPSALSAALSGQSFQGLGVSSSEAAPGVLPEVKKGRFSVKDTFSGASSPKPSSIKTMPSDLLSPSRSLTSSPIDGPSEGVRMMGLGEHVPLSERKSRFEVHHTSGTPLSGTPIYANGTGISSPALASIQGTLSRELSQSRLAGDQGLSRENSASRVSRFSIESSAPPSEISSGPNSAAVSSTGTPNPSNGSLGAQSKRSRFQVSSVEGSRSSEHLPGETSGSVHSTPTTSPTGSLLRGQPALLDVLGAQSLLSHLDTLYRQNEQQRVVLTDLFAGFGLKAGHTGSSTKSVAEGGAVLPSASSSSSSGSLHRQDHGLAHTTVERQLQVAMRENESLRRENEALKRELDRLRRAGQGLKFVAKERQDRLTAIGRYLADASRGYDIVGLQEVWVYDDYLRIRDLVQETLPHTKHWNSGVLGSGLVILSKYPIVSTTMRRFALNGDPFKVFHGDWYVGKCFVSATVVHPTCGEIEVFNTHLHAGYDPVGTPDSYLGCRVGEAWEMASAVKAATTQGRHVISLGDYNSAPNSLVVQLMRKQGGLTDAWDRIHPEPRDPIPTGLTPEEGVAIMGVTCDTPLNTWSKHTWHNYLTNDLIGERLDYIFYRETPEMACTKVEVAVREQISGIGKPNSGVKNYSDHFGVHASFTLQPAVYHYQNRKPLMPLSDSVMSMGTAVTVVPLTTSPTSSSSTTATAAAAAEEGVKEQGMSVDMLEQILLILKQHLAKAQAYSKRELTIVFPIMLILALGLIISFFWIEPKWASFIVALVLSALSSAWIVHFLYGFLYGGETNSSYTNVIQEVQTVLDYKRQSERNPLLGSAPVSRASSSRGRHGLLQK</sequence>
<name>A0A9P6J9N2_MORAP</name>
<dbReference type="GO" id="GO:0005524">
    <property type="term" value="F:ATP binding"/>
    <property type="evidence" value="ECO:0007669"/>
    <property type="project" value="UniProtKB-UniRule"/>
</dbReference>
<evidence type="ECO:0000313" key="7">
    <source>
        <dbReference type="EMBL" id="KAF9965507.1"/>
    </source>
</evidence>
<feature type="compositionally biased region" description="Polar residues" evidence="4">
    <location>
        <begin position="591"/>
        <end position="627"/>
    </location>
</feature>
<evidence type="ECO:0000256" key="3">
    <source>
        <dbReference type="SAM" id="Coils"/>
    </source>
</evidence>
<evidence type="ECO:0000256" key="5">
    <source>
        <dbReference type="SAM" id="Phobius"/>
    </source>
</evidence>
<reference evidence="7" key="1">
    <citation type="journal article" date="2020" name="Fungal Divers.">
        <title>Resolving the Mortierellaceae phylogeny through synthesis of multi-gene phylogenetics and phylogenomics.</title>
        <authorList>
            <person name="Vandepol N."/>
            <person name="Liber J."/>
            <person name="Desiro A."/>
            <person name="Na H."/>
            <person name="Kennedy M."/>
            <person name="Barry K."/>
            <person name="Grigoriev I.V."/>
            <person name="Miller A.N."/>
            <person name="O'Donnell K."/>
            <person name="Stajich J.E."/>
            <person name="Bonito G."/>
        </authorList>
    </citation>
    <scope>NUCLEOTIDE SEQUENCE</scope>
    <source>
        <strain evidence="7">CK1249</strain>
    </source>
</reference>
<dbReference type="InterPro" id="IPR047173">
    <property type="entry name" value="STRAD_A/B-like"/>
</dbReference>
<comment type="similarity">
    <text evidence="1">Belongs to the protein kinase superfamily. STE Ser/Thr protein kinase family. STE20 subfamily.</text>
</comment>
<feature type="domain" description="Protein kinase" evidence="6">
    <location>
        <begin position="50"/>
        <end position="312"/>
    </location>
</feature>
<feature type="region of interest" description="Disordered" evidence="4">
    <location>
        <begin position="1"/>
        <end position="42"/>
    </location>
</feature>
<dbReference type="PANTHER" id="PTHR48014">
    <property type="entry name" value="SERINE/THREONINE-PROTEIN KINASE FRAY2"/>
    <property type="match status" value="1"/>
</dbReference>
<dbReference type="InterPro" id="IPR000719">
    <property type="entry name" value="Prot_kinase_dom"/>
</dbReference>
<feature type="transmembrane region" description="Helical" evidence="5">
    <location>
        <begin position="1151"/>
        <end position="1170"/>
    </location>
</feature>
<dbReference type="Gene3D" id="3.30.200.20">
    <property type="entry name" value="Phosphorylase Kinase, domain 1"/>
    <property type="match status" value="1"/>
</dbReference>
<dbReference type="InterPro" id="IPR017441">
    <property type="entry name" value="Protein_kinase_ATP_BS"/>
</dbReference>
<keyword evidence="2" id="KW-0547">Nucleotide-binding</keyword>
<dbReference type="SUPFAM" id="SSF56219">
    <property type="entry name" value="DNase I-like"/>
    <property type="match status" value="1"/>
</dbReference>
<dbReference type="InterPro" id="IPR005135">
    <property type="entry name" value="Endo/exonuclease/phosphatase"/>
</dbReference>
<dbReference type="Proteomes" id="UP000738359">
    <property type="component" value="Unassembled WGS sequence"/>
</dbReference>
<dbReference type="GO" id="GO:0004672">
    <property type="term" value="F:protein kinase activity"/>
    <property type="evidence" value="ECO:0007669"/>
    <property type="project" value="InterPro"/>
</dbReference>
<organism evidence="7 8">
    <name type="scientific">Mortierella alpina</name>
    <name type="common">Oleaginous fungus</name>
    <name type="synonym">Mortierella renispora</name>
    <dbReference type="NCBI Taxonomy" id="64518"/>
    <lineage>
        <taxon>Eukaryota</taxon>
        <taxon>Fungi</taxon>
        <taxon>Fungi incertae sedis</taxon>
        <taxon>Mucoromycota</taxon>
        <taxon>Mortierellomycotina</taxon>
        <taxon>Mortierellomycetes</taxon>
        <taxon>Mortierellales</taxon>
        <taxon>Mortierellaceae</taxon>
        <taxon>Mortierella</taxon>
    </lineage>
</organism>
<dbReference type="FunFam" id="1.10.510.10:FF:000947">
    <property type="entry name" value="serine/threonine-protein kinase OSR1"/>
    <property type="match status" value="1"/>
</dbReference>
<keyword evidence="5" id="KW-0812">Transmembrane</keyword>
<feature type="compositionally biased region" description="Polar residues" evidence="4">
    <location>
        <begin position="392"/>
        <end position="401"/>
    </location>
</feature>
<keyword evidence="3" id="KW-0175">Coiled coil</keyword>
<dbReference type="OrthoDB" id="248923at2759"/>
<feature type="compositionally biased region" description="Polar residues" evidence="4">
    <location>
        <begin position="462"/>
        <end position="474"/>
    </location>
</feature>
<accession>A0A9P6J9N2</accession>